<dbReference type="Proteomes" id="UP000444960">
    <property type="component" value="Unassembled WGS sequence"/>
</dbReference>
<evidence type="ECO:0000313" key="3">
    <source>
        <dbReference type="Proteomes" id="UP000444960"/>
    </source>
</evidence>
<organism evidence="1 3">
    <name type="scientific">Gordonia spumicola</name>
    <dbReference type="NCBI Taxonomy" id="589161"/>
    <lineage>
        <taxon>Bacteria</taxon>
        <taxon>Bacillati</taxon>
        <taxon>Actinomycetota</taxon>
        <taxon>Actinomycetes</taxon>
        <taxon>Mycobacteriales</taxon>
        <taxon>Gordoniaceae</taxon>
        <taxon>Gordonia</taxon>
    </lineage>
</organism>
<sequence length="67" mass="7290">MTAVEPAVMSEQAAEAFEVFVDRTVTHAARVCEGMTPLASQEAFAPVLDAWQAFQQAQANHQEDPDV</sequence>
<evidence type="ECO:0000313" key="2">
    <source>
        <dbReference type="EMBL" id="GEE04152.1"/>
    </source>
</evidence>
<name>A0A7I9V4V3_9ACTN</name>
<protein>
    <submittedName>
        <fullName evidence="1">Uncharacterized protein</fullName>
    </submittedName>
</protein>
<evidence type="ECO:0000313" key="1">
    <source>
        <dbReference type="EMBL" id="GEE00223.1"/>
    </source>
</evidence>
<dbReference type="AlphaFoldDB" id="A0A7I9V4V3"/>
<dbReference type="RefSeq" id="WP_161894149.1">
    <property type="nucleotide sequence ID" value="NZ_BJOV01000002.1"/>
</dbReference>
<comment type="caution">
    <text evidence="1">The sequence shown here is derived from an EMBL/GenBank/DDBJ whole genome shotgun (WGS) entry which is preliminary data.</text>
</comment>
<proteinExistence type="predicted"/>
<accession>A0A7I9V4V3</accession>
<dbReference type="EMBL" id="BJOV01000008">
    <property type="protein sequence ID" value="GEE04152.1"/>
    <property type="molecule type" value="Genomic_DNA"/>
</dbReference>
<dbReference type="EMBL" id="BJOV01000002">
    <property type="protein sequence ID" value="GEE00223.1"/>
    <property type="molecule type" value="Genomic_DNA"/>
</dbReference>
<reference evidence="1" key="2">
    <citation type="journal article" date="2020" name="Int. J. Syst. Evol. Microbiol.">
        <title>Gordonia crocea sp. nov. and Gordonia spumicola sp. nov. isolated from sludge of a wastewater treatment plant.</title>
        <authorList>
            <person name="Tamura T."/>
            <person name="Saito S."/>
            <person name="Hamada M."/>
            <person name="Kang Y."/>
            <person name="Hoshino Y."/>
            <person name="Gonoi T."/>
            <person name="Mikami Y."/>
            <person name="Yaguchi T."/>
        </authorList>
    </citation>
    <scope>NUCLEOTIDE SEQUENCE</scope>
    <source>
        <strain evidence="1">NBRC 107696</strain>
    </source>
</reference>
<reference evidence="3" key="1">
    <citation type="submission" date="2019-06" db="EMBL/GenBank/DDBJ databases">
        <title>Gordonia isolated from sludge of a wastewater treatment plant.</title>
        <authorList>
            <person name="Tamura T."/>
            <person name="Aoyama K."/>
            <person name="Kang Y."/>
            <person name="Saito S."/>
            <person name="Akiyama N."/>
            <person name="Yazawa K."/>
            <person name="Gonoi T."/>
            <person name="Mikami Y."/>
        </authorList>
    </citation>
    <scope>NUCLEOTIDE SEQUENCE [LARGE SCALE GENOMIC DNA]</scope>
    <source>
        <strain evidence="3">NBRC 107696</strain>
    </source>
</reference>
<keyword evidence="3" id="KW-1185">Reference proteome</keyword>
<gene>
    <name evidence="1" type="ORF">nbrc107696_06690</name>
    <name evidence="2" type="ORF">nbrc107696_45980</name>
</gene>